<dbReference type="AlphaFoldDB" id="A0A0F9K4J8"/>
<protein>
    <submittedName>
        <fullName evidence="1">Uncharacterized protein</fullName>
    </submittedName>
</protein>
<proteinExistence type="predicted"/>
<organism evidence="1">
    <name type="scientific">marine sediment metagenome</name>
    <dbReference type="NCBI Taxonomy" id="412755"/>
    <lineage>
        <taxon>unclassified sequences</taxon>
        <taxon>metagenomes</taxon>
        <taxon>ecological metagenomes</taxon>
    </lineage>
</organism>
<dbReference type="EMBL" id="LAZR01014550">
    <property type="protein sequence ID" value="KKM16993.1"/>
    <property type="molecule type" value="Genomic_DNA"/>
</dbReference>
<sequence length="58" mass="6992">MGKEFKLYKTSNPRVSNNLVDYIKYIIERYKQEYGINIEFTEASNLLAERAKEQKLFR</sequence>
<gene>
    <name evidence="1" type="ORF">LCGC14_1680210</name>
</gene>
<comment type="caution">
    <text evidence="1">The sequence shown here is derived from an EMBL/GenBank/DDBJ whole genome shotgun (WGS) entry which is preliminary data.</text>
</comment>
<accession>A0A0F9K4J8</accession>
<reference evidence="1" key="1">
    <citation type="journal article" date="2015" name="Nature">
        <title>Complex archaea that bridge the gap between prokaryotes and eukaryotes.</title>
        <authorList>
            <person name="Spang A."/>
            <person name="Saw J.H."/>
            <person name="Jorgensen S.L."/>
            <person name="Zaremba-Niedzwiedzka K."/>
            <person name="Martijn J."/>
            <person name="Lind A.E."/>
            <person name="van Eijk R."/>
            <person name="Schleper C."/>
            <person name="Guy L."/>
            <person name="Ettema T.J."/>
        </authorList>
    </citation>
    <scope>NUCLEOTIDE SEQUENCE</scope>
</reference>
<evidence type="ECO:0000313" key="1">
    <source>
        <dbReference type="EMBL" id="KKM16993.1"/>
    </source>
</evidence>
<name>A0A0F9K4J8_9ZZZZ</name>